<dbReference type="Proteomes" id="UP001153954">
    <property type="component" value="Unassembled WGS sequence"/>
</dbReference>
<dbReference type="GO" id="GO:0072354">
    <property type="term" value="F:histone H3T3 kinase activity"/>
    <property type="evidence" value="ECO:0007669"/>
    <property type="project" value="TreeGrafter"/>
</dbReference>
<feature type="compositionally biased region" description="Polar residues" evidence="1">
    <location>
        <begin position="464"/>
        <end position="479"/>
    </location>
</feature>
<gene>
    <name evidence="2" type="ORF">EEDITHA_LOCUS1512</name>
</gene>
<evidence type="ECO:0000256" key="1">
    <source>
        <dbReference type="SAM" id="MobiDB-lite"/>
    </source>
</evidence>
<feature type="compositionally biased region" description="Basic and acidic residues" evidence="1">
    <location>
        <begin position="487"/>
        <end position="503"/>
    </location>
</feature>
<evidence type="ECO:0000313" key="3">
    <source>
        <dbReference type="Proteomes" id="UP001153954"/>
    </source>
</evidence>
<comment type="caution">
    <text evidence="2">The sequence shown here is derived from an EMBL/GenBank/DDBJ whole genome shotgun (WGS) entry which is preliminary data.</text>
</comment>
<dbReference type="GO" id="GO:0000278">
    <property type="term" value="P:mitotic cell cycle"/>
    <property type="evidence" value="ECO:0007669"/>
    <property type="project" value="TreeGrafter"/>
</dbReference>
<name>A0AAU9TGF8_EUPED</name>
<feature type="region of interest" description="Disordered" evidence="1">
    <location>
        <begin position="141"/>
        <end position="163"/>
    </location>
</feature>
<feature type="region of interest" description="Disordered" evidence="1">
    <location>
        <begin position="404"/>
        <end position="434"/>
    </location>
</feature>
<feature type="region of interest" description="Disordered" evidence="1">
    <location>
        <begin position="575"/>
        <end position="647"/>
    </location>
</feature>
<feature type="region of interest" description="Disordered" evidence="1">
    <location>
        <begin position="464"/>
        <end position="516"/>
    </location>
</feature>
<feature type="compositionally biased region" description="Low complexity" evidence="1">
    <location>
        <begin position="405"/>
        <end position="415"/>
    </location>
</feature>
<proteinExistence type="predicted"/>
<dbReference type="GO" id="GO:0005737">
    <property type="term" value="C:cytoplasm"/>
    <property type="evidence" value="ECO:0007669"/>
    <property type="project" value="TreeGrafter"/>
</dbReference>
<protein>
    <recommendedName>
        <fullName evidence="4">Protein kinase domain-containing protein</fullName>
    </recommendedName>
</protein>
<feature type="compositionally biased region" description="Basic and acidic residues" evidence="1">
    <location>
        <begin position="616"/>
        <end position="626"/>
    </location>
</feature>
<dbReference type="Gene3D" id="3.30.200.20">
    <property type="entry name" value="Phosphorylase Kinase, domain 1"/>
    <property type="match status" value="1"/>
</dbReference>
<keyword evidence="3" id="KW-1185">Reference proteome</keyword>
<dbReference type="EMBL" id="CAKOGL010000003">
    <property type="protein sequence ID" value="CAH2084992.1"/>
    <property type="molecule type" value="Genomic_DNA"/>
</dbReference>
<evidence type="ECO:0008006" key="4">
    <source>
        <dbReference type="Google" id="ProtNLM"/>
    </source>
</evidence>
<dbReference type="PANTHER" id="PTHR24419:SF18">
    <property type="entry name" value="SERINE_THREONINE-PROTEIN KINASE HASPIN"/>
    <property type="match status" value="1"/>
</dbReference>
<sequence length="1080" mass="122484">MRRTYRSKKETGGALDPRDVLLTMDSKSSLFDAFYINNIKQTKREMSIAPSVQFAASNRVRKRKYVKRLKEQEPVIRESSSTSAFLTPDKSFRVNKAPDPFDQLLNSSNRSLIEPIKNISSNKQKGKTYCKLKSLKKKKINYSSGESADSDKENFDNIESNTTQNTSDILSHKLLIEKEYDKSPKQDESIADIVKNLSLFNESKDKVSTSPRGLTVEHRKTQLSDLSNSPLCSTPYLDKYRGKSIYKFSPISINLNDSPSSLTISEDNNENDIENSILELKEEQKYASFNAIKEETVDHIKEESCEVQSPILPHKTSDNVPKTKTVTSNSNTPLEVTLQTSEVVPVLGFSNIDLDTIVDRCNKLEKDISITNISFEKVANEHISSVNDNNIENIDIIEKEEQYNSSLDSSHTDSSLESDENESFYGTCNSEDFEDEDNKQPIIVIERLNDSIFQKYYDKMADFSNDSSNNTQSNISNEAFSDEYASVDDRSSSITDSSKHDNSLDSDSNSDVNKSEEEVYVSFVTTRRRNEIIKDSFILSLDNSITSGSSVDVDKIVLNRDSIIENVKENNDKTLIENNKPQETNEDSKNISSYNVTDEEKNNIDECTETVSIPSPKDRNSCKSKENSTINEPSFKPNKSSKSPRETNILPTNVKIDANVKSKMMTRKSVRLNKESLDQRKFSLNMETSKSSIGASSPGSNTVSDLKQGIVLQPGKRWERSLSIYRRMTTMADHFDLSIVDDEPLSKKGRKYRQSVINTMEMQEFKGSLHNESINSRRSTFVSKPSRSTIRIVRDSDTSRSSLCSTSVLEESQGFLTEDCDDTIIELSKLSIADSEHEVTVLKKFHDTSNRFPTARDYVLRRCNQTDIQLFDECYPDTVLKNCRKIGEGVYGEVFLWRAGDGKARVLKIIPIAGNIKVNGENQKDYNEIISEIVIAMELSALRTPIDEIEKHFNEEKSIETLDLHSVENATDIFNEVLAVRCVYGTYPSRLLDLWDLYDECKGSENDNPAILPVDQQYIVLELANAGQDLESYQFNNAEQAYALFQQIEERLRADTAILRGWACSDQPWRTVISFLNLEY</sequence>
<dbReference type="PANTHER" id="PTHR24419">
    <property type="entry name" value="INTERLEUKIN-1 RECEPTOR-ASSOCIATED KINASE"/>
    <property type="match status" value="1"/>
</dbReference>
<dbReference type="GO" id="GO:0035556">
    <property type="term" value="P:intracellular signal transduction"/>
    <property type="evidence" value="ECO:0007669"/>
    <property type="project" value="TreeGrafter"/>
</dbReference>
<evidence type="ECO:0000313" key="2">
    <source>
        <dbReference type="EMBL" id="CAH2084992.1"/>
    </source>
</evidence>
<organism evidence="2 3">
    <name type="scientific">Euphydryas editha</name>
    <name type="common">Edith's checkerspot</name>
    <dbReference type="NCBI Taxonomy" id="104508"/>
    <lineage>
        <taxon>Eukaryota</taxon>
        <taxon>Metazoa</taxon>
        <taxon>Ecdysozoa</taxon>
        <taxon>Arthropoda</taxon>
        <taxon>Hexapoda</taxon>
        <taxon>Insecta</taxon>
        <taxon>Pterygota</taxon>
        <taxon>Neoptera</taxon>
        <taxon>Endopterygota</taxon>
        <taxon>Lepidoptera</taxon>
        <taxon>Glossata</taxon>
        <taxon>Ditrysia</taxon>
        <taxon>Papilionoidea</taxon>
        <taxon>Nymphalidae</taxon>
        <taxon>Nymphalinae</taxon>
        <taxon>Euphydryas</taxon>
    </lineage>
</organism>
<reference evidence="2" key="1">
    <citation type="submission" date="2022-03" db="EMBL/GenBank/DDBJ databases">
        <authorList>
            <person name="Tunstrom K."/>
        </authorList>
    </citation>
    <scope>NUCLEOTIDE SEQUENCE</scope>
</reference>
<accession>A0AAU9TGF8</accession>
<dbReference type="AlphaFoldDB" id="A0AAU9TGF8"/>
<dbReference type="GO" id="GO:0005634">
    <property type="term" value="C:nucleus"/>
    <property type="evidence" value="ECO:0007669"/>
    <property type="project" value="TreeGrafter"/>
</dbReference>